<dbReference type="Pfam" id="PF02597">
    <property type="entry name" value="ThiS"/>
    <property type="match status" value="1"/>
</dbReference>
<proteinExistence type="inferred from homology"/>
<evidence type="ECO:0000313" key="5">
    <source>
        <dbReference type="Proteomes" id="UP000823614"/>
    </source>
</evidence>
<gene>
    <name evidence="4" type="ORF">IAA89_06690</name>
</gene>
<dbReference type="PANTHER" id="PTHR33359:SF1">
    <property type="entry name" value="MOLYBDOPTERIN SYNTHASE SULFUR CARRIER SUBUNIT"/>
    <property type="match status" value="1"/>
</dbReference>
<dbReference type="InterPro" id="IPR012675">
    <property type="entry name" value="Beta-grasp_dom_sf"/>
</dbReference>
<comment type="caution">
    <text evidence="4">The sequence shown here is derived from an EMBL/GenBank/DDBJ whole genome shotgun (WGS) entry which is preliminary data.</text>
</comment>
<evidence type="ECO:0000313" key="4">
    <source>
        <dbReference type="EMBL" id="MBO8442093.1"/>
    </source>
</evidence>
<evidence type="ECO:0000256" key="2">
    <source>
        <dbReference type="ARBA" id="ARBA00024200"/>
    </source>
</evidence>
<reference evidence="4" key="1">
    <citation type="submission" date="2020-10" db="EMBL/GenBank/DDBJ databases">
        <authorList>
            <person name="Gilroy R."/>
        </authorList>
    </citation>
    <scope>NUCLEOTIDE SEQUENCE</scope>
    <source>
        <strain evidence="4">C6-149</strain>
    </source>
</reference>
<comment type="similarity">
    <text evidence="2">Belongs to the MoaD family.</text>
</comment>
<organism evidence="4 5">
    <name type="scientific">Candidatus Gallilactobacillus intestinavium</name>
    <dbReference type="NCBI Taxonomy" id="2840838"/>
    <lineage>
        <taxon>Bacteria</taxon>
        <taxon>Bacillati</taxon>
        <taxon>Bacillota</taxon>
        <taxon>Bacilli</taxon>
        <taxon>Lactobacillales</taxon>
        <taxon>Lactobacillaceae</taxon>
        <taxon>Lactobacillaceae incertae sedis</taxon>
        <taxon>Candidatus Gallilactobacillus</taxon>
    </lineage>
</organism>
<evidence type="ECO:0000256" key="3">
    <source>
        <dbReference type="ARBA" id="ARBA00024247"/>
    </source>
</evidence>
<dbReference type="EMBL" id="JADIMP010000103">
    <property type="protein sequence ID" value="MBO8442093.1"/>
    <property type="molecule type" value="Genomic_DNA"/>
</dbReference>
<dbReference type="GO" id="GO:0000166">
    <property type="term" value="F:nucleotide binding"/>
    <property type="evidence" value="ECO:0007669"/>
    <property type="project" value="UniProtKB-KW"/>
</dbReference>
<dbReference type="InterPro" id="IPR016155">
    <property type="entry name" value="Mopterin_synth/thiamin_S_b"/>
</dbReference>
<accession>A0A9D9E723</accession>
<dbReference type="GO" id="GO:1990133">
    <property type="term" value="C:molybdopterin adenylyltransferase complex"/>
    <property type="evidence" value="ECO:0007669"/>
    <property type="project" value="TreeGrafter"/>
</dbReference>
<name>A0A9D9E723_9LACO</name>
<dbReference type="InterPro" id="IPR003749">
    <property type="entry name" value="ThiS/MoaD-like"/>
</dbReference>
<dbReference type="InterPro" id="IPR044672">
    <property type="entry name" value="MOCS2A"/>
</dbReference>
<dbReference type="CDD" id="cd00754">
    <property type="entry name" value="Ubl_MoaD"/>
    <property type="match status" value="1"/>
</dbReference>
<dbReference type="PANTHER" id="PTHR33359">
    <property type="entry name" value="MOLYBDOPTERIN SYNTHASE SULFUR CARRIER SUBUNIT"/>
    <property type="match status" value="1"/>
</dbReference>
<protein>
    <recommendedName>
        <fullName evidence="3">Molybdopterin synthase sulfur carrier subunit</fullName>
    </recommendedName>
</protein>
<evidence type="ECO:0000256" key="1">
    <source>
        <dbReference type="ARBA" id="ARBA00022741"/>
    </source>
</evidence>
<dbReference type="Gene3D" id="3.10.20.30">
    <property type="match status" value="1"/>
</dbReference>
<keyword evidence="1" id="KW-0547">Nucleotide-binding</keyword>
<dbReference type="GO" id="GO:0006777">
    <property type="term" value="P:Mo-molybdopterin cofactor biosynthetic process"/>
    <property type="evidence" value="ECO:0007669"/>
    <property type="project" value="InterPro"/>
</dbReference>
<dbReference type="Proteomes" id="UP000823614">
    <property type="component" value="Unassembled WGS sequence"/>
</dbReference>
<dbReference type="SUPFAM" id="SSF54285">
    <property type="entry name" value="MoaD/ThiS"/>
    <property type="match status" value="1"/>
</dbReference>
<reference evidence="4" key="2">
    <citation type="journal article" date="2021" name="PeerJ">
        <title>Extensive microbial diversity within the chicken gut microbiome revealed by metagenomics and culture.</title>
        <authorList>
            <person name="Gilroy R."/>
            <person name="Ravi A."/>
            <person name="Getino M."/>
            <person name="Pursley I."/>
            <person name="Horton D.L."/>
            <person name="Alikhan N.F."/>
            <person name="Baker D."/>
            <person name="Gharbi K."/>
            <person name="Hall N."/>
            <person name="Watson M."/>
            <person name="Adriaenssens E.M."/>
            <person name="Foster-Nyarko E."/>
            <person name="Jarju S."/>
            <person name="Secka A."/>
            <person name="Antonio M."/>
            <person name="Oren A."/>
            <person name="Chaudhuri R.R."/>
            <person name="La Ragione R."/>
            <person name="Hildebrand F."/>
            <person name="Pallen M.J."/>
        </authorList>
    </citation>
    <scope>NUCLEOTIDE SEQUENCE</scope>
    <source>
        <strain evidence="4">C6-149</strain>
    </source>
</reference>
<sequence length="80" mass="8828">MQIKLFSILADRLGDEIVLDLPNKLTGVMVLDQMKETYPDLASVIDQCRIAINQTFIDLSNEVKLTDVKEIAIIPPVSGG</sequence>
<dbReference type="AlphaFoldDB" id="A0A9D9E723"/>